<name>A0A392MKD4_9FABA</name>
<protein>
    <submittedName>
        <fullName evidence="1">Uncharacterized protein</fullName>
    </submittedName>
</protein>
<gene>
    <name evidence="1" type="ORF">A2U01_0008416</name>
</gene>
<sequence>MAWLETGTQNNIGWRKPAEGFVGLNCDGAVTAATGAAGCRGVI</sequence>
<evidence type="ECO:0000313" key="1">
    <source>
        <dbReference type="EMBL" id="MCH87545.1"/>
    </source>
</evidence>
<reference evidence="1 2" key="1">
    <citation type="journal article" date="2018" name="Front. Plant Sci.">
        <title>Red Clover (Trifolium pratense) and Zigzag Clover (T. medium) - A Picture of Genomic Similarities and Differences.</title>
        <authorList>
            <person name="Dluhosova J."/>
            <person name="Istvanek J."/>
            <person name="Nedelnik J."/>
            <person name="Repkova J."/>
        </authorList>
    </citation>
    <scope>NUCLEOTIDE SEQUENCE [LARGE SCALE GENOMIC DNA]</scope>
    <source>
        <strain evidence="2">cv. 10/8</strain>
        <tissue evidence="1">Leaf</tissue>
    </source>
</reference>
<evidence type="ECO:0000313" key="2">
    <source>
        <dbReference type="Proteomes" id="UP000265520"/>
    </source>
</evidence>
<accession>A0A392MKD4</accession>
<dbReference type="Proteomes" id="UP000265520">
    <property type="component" value="Unassembled WGS sequence"/>
</dbReference>
<keyword evidence="2" id="KW-1185">Reference proteome</keyword>
<proteinExistence type="predicted"/>
<organism evidence="1 2">
    <name type="scientific">Trifolium medium</name>
    <dbReference type="NCBI Taxonomy" id="97028"/>
    <lineage>
        <taxon>Eukaryota</taxon>
        <taxon>Viridiplantae</taxon>
        <taxon>Streptophyta</taxon>
        <taxon>Embryophyta</taxon>
        <taxon>Tracheophyta</taxon>
        <taxon>Spermatophyta</taxon>
        <taxon>Magnoliopsida</taxon>
        <taxon>eudicotyledons</taxon>
        <taxon>Gunneridae</taxon>
        <taxon>Pentapetalae</taxon>
        <taxon>rosids</taxon>
        <taxon>fabids</taxon>
        <taxon>Fabales</taxon>
        <taxon>Fabaceae</taxon>
        <taxon>Papilionoideae</taxon>
        <taxon>50 kb inversion clade</taxon>
        <taxon>NPAAA clade</taxon>
        <taxon>Hologalegina</taxon>
        <taxon>IRL clade</taxon>
        <taxon>Trifolieae</taxon>
        <taxon>Trifolium</taxon>
    </lineage>
</organism>
<comment type="caution">
    <text evidence="1">The sequence shown here is derived from an EMBL/GenBank/DDBJ whole genome shotgun (WGS) entry which is preliminary data.</text>
</comment>
<dbReference type="AlphaFoldDB" id="A0A392MKD4"/>
<dbReference type="EMBL" id="LXQA010012413">
    <property type="protein sequence ID" value="MCH87545.1"/>
    <property type="molecule type" value="Genomic_DNA"/>
</dbReference>